<feature type="domain" description="NADH:ubiquinone oxidoreductase-like 20kDa subunit" evidence="15">
    <location>
        <begin position="43"/>
        <end position="152"/>
    </location>
</feature>
<feature type="compositionally biased region" description="Basic and acidic residues" evidence="14">
    <location>
        <begin position="199"/>
        <end position="208"/>
    </location>
</feature>
<name>A0ABN3PX86_9ACTN</name>
<proteinExistence type="inferred from homology"/>
<keyword evidence="6 12" id="KW-0479">Metal-binding</keyword>
<evidence type="ECO:0000256" key="11">
    <source>
        <dbReference type="ARBA" id="ARBA00023136"/>
    </source>
</evidence>
<comment type="catalytic activity">
    <reaction evidence="12">
        <text>a quinone + NADH + 5 H(+)(in) = a quinol + NAD(+) + 4 H(+)(out)</text>
        <dbReference type="Rhea" id="RHEA:57888"/>
        <dbReference type="ChEBI" id="CHEBI:15378"/>
        <dbReference type="ChEBI" id="CHEBI:24646"/>
        <dbReference type="ChEBI" id="CHEBI:57540"/>
        <dbReference type="ChEBI" id="CHEBI:57945"/>
        <dbReference type="ChEBI" id="CHEBI:132124"/>
    </reaction>
</comment>
<sequence length="400" mass="42887">MSTVDLPPPSVGPLSRLAPKPVKFVLNWGRRYSLWVFNFGLACCAIEFIATSMSRHDFIRLGVIPFAPGPRQADLMVVSGTVSDKMAPAVRRLYEQMPEPKYVISFGACSNCGGPYWDSYCVTKGVDQIIPVDVYVPGCPPRPEALLHGIIRLQEKIADESLGERYNGSADPVTPPPAPRPLSATVLRRPLQPPPLPHVPDDLFHGDESTPAEEPETPGPHDETHPVATVAEPASGPDDKTPPVPVAPEPDDETRPVPVVSPDPDDETHPVPAVPEPDDETRPVSAVPEPEVAAPDDETRPVSAVPEPDVAAPDDETRPVPVAPDDETRPVPAVPEPEVAAPDDETRPVPVADEPAAGPDDETRPVPAVEPPERRRGHDPSIIPGLGDGEGDDEIGRSER</sequence>
<feature type="binding site" evidence="12">
    <location>
        <position position="109"/>
    </location>
    <ligand>
        <name>[4Fe-4S] cluster</name>
        <dbReference type="ChEBI" id="CHEBI:49883"/>
    </ligand>
</feature>
<dbReference type="Proteomes" id="UP001501509">
    <property type="component" value="Unassembled WGS sequence"/>
</dbReference>
<comment type="function">
    <text evidence="12">NDH-1 shuttles electrons from NADH, via FMN and iron-sulfur (Fe-S) centers, to quinones in the respiratory chain. The immediate electron acceptor for the enzyme in this species is believed to be a menaquinone. Couples the redox reaction to proton translocation (for every two electrons transferred, four hydrogen ions are translocated across the cytoplasmic membrane), and thus conserves the redox energy in a proton gradient.</text>
</comment>
<comment type="subunit">
    <text evidence="12">NDH-1 is composed of 14 different subunits. Subunits NuoB, C, D, E, F, and G constitute the peripheral sector of the complex.</text>
</comment>
<evidence type="ECO:0000313" key="16">
    <source>
        <dbReference type="EMBL" id="GAA2606186.1"/>
    </source>
</evidence>
<evidence type="ECO:0000313" key="17">
    <source>
        <dbReference type="Proteomes" id="UP001501509"/>
    </source>
</evidence>
<comment type="cofactor">
    <cofactor evidence="12">
        <name>[4Fe-4S] cluster</name>
        <dbReference type="ChEBI" id="CHEBI:49883"/>
    </cofactor>
    <text evidence="12">Binds 1 [4Fe-4S] cluster.</text>
</comment>
<dbReference type="PANTHER" id="PTHR11995:SF33">
    <property type="entry name" value="NADH-QUINONE OXIDOREDUCTASE SUBUNIT B 2"/>
    <property type="match status" value="1"/>
</dbReference>
<comment type="caution">
    <text evidence="16">The sequence shown here is derived from an EMBL/GenBank/DDBJ whole genome shotgun (WGS) entry which is preliminary data.</text>
</comment>
<gene>
    <name evidence="12" type="primary">nuoB</name>
    <name evidence="16" type="ORF">GCM10010411_45430</name>
</gene>
<comment type="subcellular location">
    <subcellularLocation>
        <location evidence="12">Cell membrane</location>
        <topology evidence="12">Peripheral membrane protein</topology>
        <orientation evidence="12">Cytoplasmic side</orientation>
    </subcellularLocation>
</comment>
<protein>
    <recommendedName>
        <fullName evidence="12">NADH-quinone oxidoreductase subunit B</fullName>
        <ecNumber evidence="12">7.1.1.-</ecNumber>
    </recommendedName>
    <alternativeName>
        <fullName evidence="12">NADH dehydrogenase I subunit B</fullName>
    </alternativeName>
    <alternativeName>
        <fullName evidence="12">NDH-1 subunit B</fullName>
    </alternativeName>
</protein>
<evidence type="ECO:0000256" key="4">
    <source>
        <dbReference type="ARBA" id="ARBA00022485"/>
    </source>
</evidence>
<keyword evidence="8 12" id="KW-0408">Iron</keyword>
<evidence type="ECO:0000256" key="8">
    <source>
        <dbReference type="ARBA" id="ARBA00023004"/>
    </source>
</evidence>
<dbReference type="InterPro" id="IPR006137">
    <property type="entry name" value="NADH_UbQ_OxRdtase-like_20kDa"/>
</dbReference>
<dbReference type="HAMAP" id="MF_01356">
    <property type="entry name" value="NDH1_NuoB"/>
    <property type="match status" value="1"/>
</dbReference>
<organism evidence="16 17">
    <name type="scientific">Actinomadura fulvescens</name>
    <dbReference type="NCBI Taxonomy" id="46160"/>
    <lineage>
        <taxon>Bacteria</taxon>
        <taxon>Bacillati</taxon>
        <taxon>Actinomycetota</taxon>
        <taxon>Actinomycetes</taxon>
        <taxon>Streptosporangiales</taxon>
        <taxon>Thermomonosporaceae</taxon>
        <taxon>Actinomadura</taxon>
    </lineage>
</organism>
<evidence type="ECO:0000256" key="13">
    <source>
        <dbReference type="RuleBase" id="RU004464"/>
    </source>
</evidence>
<evidence type="ECO:0000259" key="15">
    <source>
        <dbReference type="Pfam" id="PF01058"/>
    </source>
</evidence>
<evidence type="ECO:0000256" key="1">
    <source>
        <dbReference type="ARBA" id="ARBA00009173"/>
    </source>
</evidence>
<feature type="binding site" evidence="12">
    <location>
        <position position="139"/>
    </location>
    <ligand>
        <name>[4Fe-4S] cluster</name>
        <dbReference type="ChEBI" id="CHEBI:49883"/>
    </ligand>
</feature>
<evidence type="ECO:0000256" key="12">
    <source>
        <dbReference type="HAMAP-Rule" id="MF_01356"/>
    </source>
</evidence>
<feature type="binding site" evidence="12">
    <location>
        <position position="43"/>
    </location>
    <ligand>
        <name>[4Fe-4S] cluster</name>
        <dbReference type="ChEBI" id="CHEBI:49883"/>
    </ligand>
</feature>
<dbReference type="EMBL" id="BAAATD010000006">
    <property type="protein sequence ID" value="GAA2606186.1"/>
    <property type="molecule type" value="Genomic_DNA"/>
</dbReference>
<dbReference type="Pfam" id="PF01058">
    <property type="entry name" value="Oxidored_q6"/>
    <property type="match status" value="1"/>
</dbReference>
<evidence type="ECO:0000256" key="6">
    <source>
        <dbReference type="ARBA" id="ARBA00022723"/>
    </source>
</evidence>
<evidence type="ECO:0000256" key="2">
    <source>
        <dbReference type="ARBA" id="ARBA00022448"/>
    </source>
</evidence>
<feature type="binding site" evidence="12">
    <location>
        <position position="44"/>
    </location>
    <ligand>
        <name>[4Fe-4S] cluster</name>
        <dbReference type="ChEBI" id="CHEBI:49883"/>
    </ligand>
</feature>
<dbReference type="InterPro" id="IPR006138">
    <property type="entry name" value="NADH_UQ_OxRdtase_20Kd_su"/>
</dbReference>
<dbReference type="NCBIfam" id="NF005012">
    <property type="entry name" value="PRK06411.1"/>
    <property type="match status" value="1"/>
</dbReference>
<evidence type="ECO:0000256" key="3">
    <source>
        <dbReference type="ARBA" id="ARBA00022475"/>
    </source>
</evidence>
<evidence type="ECO:0000256" key="14">
    <source>
        <dbReference type="SAM" id="MobiDB-lite"/>
    </source>
</evidence>
<accession>A0ABN3PX86</accession>
<reference evidence="16 17" key="1">
    <citation type="journal article" date="2019" name="Int. J. Syst. Evol. Microbiol.">
        <title>The Global Catalogue of Microorganisms (GCM) 10K type strain sequencing project: providing services to taxonomists for standard genome sequencing and annotation.</title>
        <authorList>
            <consortium name="The Broad Institute Genomics Platform"/>
            <consortium name="The Broad Institute Genome Sequencing Center for Infectious Disease"/>
            <person name="Wu L."/>
            <person name="Ma J."/>
        </authorList>
    </citation>
    <scope>NUCLEOTIDE SEQUENCE [LARGE SCALE GENOMIC DNA]</scope>
    <source>
        <strain evidence="16 17">JCM 6833</strain>
    </source>
</reference>
<keyword evidence="5 12" id="KW-0874">Quinone</keyword>
<keyword evidence="9 12" id="KW-0411">Iron-sulfur</keyword>
<evidence type="ECO:0000256" key="10">
    <source>
        <dbReference type="ARBA" id="ARBA00023027"/>
    </source>
</evidence>
<dbReference type="NCBIfam" id="TIGR01957">
    <property type="entry name" value="nuoB_fam"/>
    <property type="match status" value="1"/>
</dbReference>
<evidence type="ECO:0000256" key="5">
    <source>
        <dbReference type="ARBA" id="ARBA00022719"/>
    </source>
</evidence>
<dbReference type="Gene3D" id="3.40.50.12280">
    <property type="match status" value="1"/>
</dbReference>
<keyword evidence="3 12" id="KW-1003">Cell membrane</keyword>
<keyword evidence="10 12" id="KW-0520">NAD</keyword>
<comment type="similarity">
    <text evidence="1 12 13">Belongs to the complex I 20 kDa subunit family.</text>
</comment>
<dbReference type="SUPFAM" id="SSF56770">
    <property type="entry name" value="HydA/Nqo6-like"/>
    <property type="match status" value="1"/>
</dbReference>
<keyword evidence="17" id="KW-1185">Reference proteome</keyword>
<keyword evidence="2 12" id="KW-0813">Transport</keyword>
<evidence type="ECO:0000256" key="9">
    <source>
        <dbReference type="ARBA" id="ARBA00023014"/>
    </source>
</evidence>
<keyword evidence="7 12" id="KW-1278">Translocase</keyword>
<feature type="region of interest" description="Disordered" evidence="14">
    <location>
        <begin position="164"/>
        <end position="400"/>
    </location>
</feature>
<dbReference type="RefSeq" id="WP_425546928.1">
    <property type="nucleotide sequence ID" value="NZ_BAAATD010000006.1"/>
</dbReference>
<dbReference type="PANTHER" id="PTHR11995">
    <property type="entry name" value="NADH DEHYDROGENASE"/>
    <property type="match status" value="1"/>
</dbReference>
<evidence type="ECO:0000256" key="7">
    <source>
        <dbReference type="ARBA" id="ARBA00022967"/>
    </source>
</evidence>
<keyword evidence="11 12" id="KW-0472">Membrane</keyword>
<dbReference type="EC" id="7.1.1.-" evidence="12"/>
<keyword evidence="4 12" id="KW-0004">4Fe-4S</keyword>